<dbReference type="Proteomes" id="UP000229342">
    <property type="component" value="Unassembled WGS sequence"/>
</dbReference>
<organism evidence="3 4">
    <name type="scientific">Candidatus Taylorbacteria bacterium CG11_big_fil_rev_8_21_14_0_20_46_11</name>
    <dbReference type="NCBI Taxonomy" id="1975025"/>
    <lineage>
        <taxon>Bacteria</taxon>
        <taxon>Candidatus Tayloriibacteriota</taxon>
    </lineage>
</organism>
<evidence type="ECO:0000259" key="2">
    <source>
        <dbReference type="PROSITE" id="PS50164"/>
    </source>
</evidence>
<gene>
    <name evidence="3" type="ORF">COV91_04610</name>
</gene>
<feature type="domain" description="GIY-YIG" evidence="2">
    <location>
        <begin position="1"/>
        <end position="75"/>
    </location>
</feature>
<dbReference type="EMBL" id="PCVG01000059">
    <property type="protein sequence ID" value="PIQ68354.1"/>
    <property type="molecule type" value="Genomic_DNA"/>
</dbReference>
<evidence type="ECO:0000313" key="3">
    <source>
        <dbReference type="EMBL" id="PIQ68354.1"/>
    </source>
</evidence>
<comment type="caution">
    <text evidence="3">The sequence shown here is derived from an EMBL/GenBank/DDBJ whole genome shotgun (WGS) entry which is preliminary data.</text>
</comment>
<dbReference type="Pfam" id="PF01541">
    <property type="entry name" value="GIY-YIG"/>
    <property type="match status" value="1"/>
</dbReference>
<dbReference type="PANTHER" id="PTHR34477:SF1">
    <property type="entry name" value="UPF0213 PROTEIN YHBQ"/>
    <property type="match status" value="1"/>
</dbReference>
<proteinExistence type="inferred from homology"/>
<dbReference type="PROSITE" id="PS50164">
    <property type="entry name" value="GIY_YIG"/>
    <property type="match status" value="1"/>
</dbReference>
<dbReference type="PANTHER" id="PTHR34477">
    <property type="entry name" value="UPF0213 PROTEIN YHBQ"/>
    <property type="match status" value="1"/>
</dbReference>
<name>A0A2H0KD95_9BACT</name>
<comment type="similarity">
    <text evidence="1">Belongs to the UPF0213 family.</text>
</comment>
<dbReference type="SUPFAM" id="SSF82771">
    <property type="entry name" value="GIY-YIG endonuclease"/>
    <property type="match status" value="1"/>
</dbReference>
<protein>
    <submittedName>
        <fullName evidence="3">Excinuclease ABC subunit C</fullName>
    </submittedName>
</protein>
<dbReference type="AlphaFoldDB" id="A0A2H0KD95"/>
<dbReference type="Gene3D" id="3.40.1440.10">
    <property type="entry name" value="GIY-YIG endonuclease"/>
    <property type="match status" value="1"/>
</dbReference>
<accession>A0A2H0KD95</accession>
<evidence type="ECO:0000313" key="4">
    <source>
        <dbReference type="Proteomes" id="UP000229342"/>
    </source>
</evidence>
<dbReference type="InterPro" id="IPR050190">
    <property type="entry name" value="UPF0213_domain"/>
</dbReference>
<dbReference type="SMART" id="SM00465">
    <property type="entry name" value="GIYc"/>
    <property type="match status" value="1"/>
</dbReference>
<reference evidence="3 4" key="1">
    <citation type="submission" date="2017-09" db="EMBL/GenBank/DDBJ databases">
        <title>Depth-based differentiation of microbial function through sediment-hosted aquifers and enrichment of novel symbionts in the deep terrestrial subsurface.</title>
        <authorList>
            <person name="Probst A.J."/>
            <person name="Ladd B."/>
            <person name="Jarett J.K."/>
            <person name="Geller-Mcgrath D.E."/>
            <person name="Sieber C.M."/>
            <person name="Emerson J.B."/>
            <person name="Anantharaman K."/>
            <person name="Thomas B.C."/>
            <person name="Malmstrom R."/>
            <person name="Stieglmeier M."/>
            <person name="Klingl A."/>
            <person name="Woyke T."/>
            <person name="Ryan C.M."/>
            <person name="Banfield J.F."/>
        </authorList>
    </citation>
    <scope>NUCLEOTIDE SEQUENCE [LARGE SCALE GENOMIC DNA]</scope>
    <source>
        <strain evidence="3">CG11_big_fil_rev_8_21_14_0_20_46_11</strain>
    </source>
</reference>
<evidence type="ECO:0000256" key="1">
    <source>
        <dbReference type="ARBA" id="ARBA00007435"/>
    </source>
</evidence>
<dbReference type="InterPro" id="IPR000305">
    <property type="entry name" value="GIY-YIG_endonuc"/>
</dbReference>
<sequence length="92" mass="11015">MFYVYVLRSEKDGQLYIGFTTDLRRRVREHFSGESFATKGRLPFEIILYEAYQNETDARARERFLKTGWGRNYLKRVLKHYFVGLQKVGRGL</sequence>
<dbReference type="CDD" id="cd10449">
    <property type="entry name" value="GIY-YIG_SLX1_like"/>
    <property type="match status" value="1"/>
</dbReference>
<dbReference type="InterPro" id="IPR035901">
    <property type="entry name" value="GIY-YIG_endonuc_sf"/>
</dbReference>